<feature type="non-terminal residue" evidence="2">
    <location>
        <position position="1"/>
    </location>
</feature>
<feature type="transmembrane region" description="Helical" evidence="1">
    <location>
        <begin position="20"/>
        <end position="37"/>
    </location>
</feature>
<accession>A0A6A6DFY9</accession>
<gene>
    <name evidence="2" type="ORF">K469DRAFT_603729</name>
</gene>
<dbReference type="Proteomes" id="UP000800200">
    <property type="component" value="Unassembled WGS sequence"/>
</dbReference>
<protein>
    <submittedName>
        <fullName evidence="2">Uncharacterized protein</fullName>
    </submittedName>
</protein>
<name>A0A6A6DFY9_9PEZI</name>
<keyword evidence="3" id="KW-1185">Reference proteome</keyword>
<organism evidence="2 3">
    <name type="scientific">Zopfia rhizophila CBS 207.26</name>
    <dbReference type="NCBI Taxonomy" id="1314779"/>
    <lineage>
        <taxon>Eukaryota</taxon>
        <taxon>Fungi</taxon>
        <taxon>Dikarya</taxon>
        <taxon>Ascomycota</taxon>
        <taxon>Pezizomycotina</taxon>
        <taxon>Dothideomycetes</taxon>
        <taxon>Dothideomycetes incertae sedis</taxon>
        <taxon>Zopfiaceae</taxon>
        <taxon>Zopfia</taxon>
    </lineage>
</organism>
<keyword evidence="1" id="KW-1133">Transmembrane helix</keyword>
<keyword evidence="1" id="KW-0812">Transmembrane</keyword>
<evidence type="ECO:0000313" key="3">
    <source>
        <dbReference type="Proteomes" id="UP000800200"/>
    </source>
</evidence>
<proteinExistence type="predicted"/>
<evidence type="ECO:0000313" key="2">
    <source>
        <dbReference type="EMBL" id="KAF2177302.1"/>
    </source>
</evidence>
<dbReference type="AlphaFoldDB" id="A0A6A6DFY9"/>
<keyword evidence="1" id="KW-0472">Membrane</keyword>
<sequence>KEKKKGSDSKEKLNKKEKKLLKGHVLEFLILLLNYYLKDNKYRSVFINTTVVLNINSNYN</sequence>
<evidence type="ECO:0000256" key="1">
    <source>
        <dbReference type="SAM" id="Phobius"/>
    </source>
</evidence>
<reference evidence="2" key="1">
    <citation type="journal article" date="2020" name="Stud. Mycol.">
        <title>101 Dothideomycetes genomes: a test case for predicting lifestyles and emergence of pathogens.</title>
        <authorList>
            <person name="Haridas S."/>
            <person name="Albert R."/>
            <person name="Binder M."/>
            <person name="Bloem J."/>
            <person name="Labutti K."/>
            <person name="Salamov A."/>
            <person name="Andreopoulos B."/>
            <person name="Baker S."/>
            <person name="Barry K."/>
            <person name="Bills G."/>
            <person name="Bluhm B."/>
            <person name="Cannon C."/>
            <person name="Castanera R."/>
            <person name="Culley D."/>
            <person name="Daum C."/>
            <person name="Ezra D."/>
            <person name="Gonzalez J."/>
            <person name="Henrissat B."/>
            <person name="Kuo A."/>
            <person name="Liang C."/>
            <person name="Lipzen A."/>
            <person name="Lutzoni F."/>
            <person name="Magnuson J."/>
            <person name="Mondo S."/>
            <person name="Nolan M."/>
            <person name="Ohm R."/>
            <person name="Pangilinan J."/>
            <person name="Park H.-J."/>
            <person name="Ramirez L."/>
            <person name="Alfaro M."/>
            <person name="Sun H."/>
            <person name="Tritt A."/>
            <person name="Yoshinaga Y."/>
            <person name="Zwiers L.-H."/>
            <person name="Turgeon B."/>
            <person name="Goodwin S."/>
            <person name="Spatafora J."/>
            <person name="Crous P."/>
            <person name="Grigoriev I."/>
        </authorList>
    </citation>
    <scope>NUCLEOTIDE SEQUENCE</scope>
    <source>
        <strain evidence="2">CBS 207.26</strain>
    </source>
</reference>
<dbReference type="EMBL" id="ML994690">
    <property type="protein sequence ID" value="KAF2177302.1"/>
    <property type="molecule type" value="Genomic_DNA"/>
</dbReference>